<comment type="caution">
    <text evidence="1">The sequence shown here is derived from an EMBL/GenBank/DDBJ whole genome shotgun (WGS) entry which is preliminary data.</text>
</comment>
<protein>
    <submittedName>
        <fullName evidence="1">Uncharacterized protein</fullName>
    </submittedName>
</protein>
<evidence type="ECO:0000313" key="1">
    <source>
        <dbReference type="EMBL" id="GGL72030.1"/>
    </source>
</evidence>
<accession>A0A917SCD0</accession>
<reference evidence="1" key="2">
    <citation type="submission" date="2020-09" db="EMBL/GenBank/DDBJ databases">
        <authorList>
            <person name="Sun Q."/>
            <person name="Zhou Y."/>
        </authorList>
    </citation>
    <scope>NUCLEOTIDE SEQUENCE</scope>
    <source>
        <strain evidence="1">CGMCC 4.7306</strain>
    </source>
</reference>
<dbReference type="RefSeq" id="WP_188896457.1">
    <property type="nucleotide sequence ID" value="NZ_BMMZ01000008.1"/>
</dbReference>
<reference evidence="1" key="1">
    <citation type="journal article" date="2014" name="Int. J. Syst. Evol. Microbiol.">
        <title>Complete genome sequence of Corynebacterium casei LMG S-19264T (=DSM 44701T), isolated from a smear-ripened cheese.</title>
        <authorList>
            <consortium name="US DOE Joint Genome Institute (JGI-PGF)"/>
            <person name="Walter F."/>
            <person name="Albersmeier A."/>
            <person name="Kalinowski J."/>
            <person name="Ruckert C."/>
        </authorList>
    </citation>
    <scope>NUCLEOTIDE SEQUENCE</scope>
    <source>
        <strain evidence="1">CGMCC 4.7306</strain>
    </source>
</reference>
<sequence>MDRATLLDGICRQLRAGRLVASGTALVQEPDDAIKMIDSWSKHIYVGLADPFMAIRMAPRCRHVENAPAAPTQ</sequence>
<proteinExistence type="predicted"/>
<evidence type="ECO:0000313" key="2">
    <source>
        <dbReference type="Proteomes" id="UP000613840"/>
    </source>
</evidence>
<organism evidence="1 2">
    <name type="scientific">Microlunatus endophyticus</name>
    <dbReference type="NCBI Taxonomy" id="1716077"/>
    <lineage>
        <taxon>Bacteria</taxon>
        <taxon>Bacillati</taxon>
        <taxon>Actinomycetota</taxon>
        <taxon>Actinomycetes</taxon>
        <taxon>Propionibacteriales</taxon>
        <taxon>Propionibacteriaceae</taxon>
        <taxon>Microlunatus</taxon>
    </lineage>
</organism>
<keyword evidence="2" id="KW-1185">Reference proteome</keyword>
<dbReference type="AlphaFoldDB" id="A0A917SCD0"/>
<dbReference type="Proteomes" id="UP000613840">
    <property type="component" value="Unassembled WGS sequence"/>
</dbReference>
<gene>
    <name evidence="1" type="ORF">GCM10011575_33000</name>
</gene>
<dbReference type="EMBL" id="BMMZ01000008">
    <property type="protein sequence ID" value="GGL72030.1"/>
    <property type="molecule type" value="Genomic_DNA"/>
</dbReference>
<name>A0A917SCD0_9ACTN</name>